<protein>
    <recommendedName>
        <fullName evidence="2">Thioredoxin domain-containing protein</fullName>
    </recommendedName>
</protein>
<dbReference type="InterPro" id="IPR036249">
    <property type="entry name" value="Thioredoxin-like_sf"/>
</dbReference>
<reference evidence="3 4" key="1">
    <citation type="submission" date="2021-03" db="EMBL/GenBank/DDBJ databases">
        <title>Antimicrobial resistance genes in bacteria isolated from Japanese honey, and their potential for conferring macrolide and lincosamide resistance in the American foulbrood pathogen Paenibacillus larvae.</title>
        <authorList>
            <person name="Okamoto M."/>
            <person name="Kumagai M."/>
            <person name="Kanamori H."/>
            <person name="Takamatsu D."/>
        </authorList>
    </citation>
    <scope>NUCLEOTIDE SEQUENCE [LARGE SCALE GENOMIC DNA]</scope>
    <source>
        <strain evidence="3 4">J41TS12</strain>
    </source>
</reference>
<keyword evidence="1" id="KW-1015">Disulfide bond</keyword>
<evidence type="ECO:0000256" key="1">
    <source>
        <dbReference type="ARBA" id="ARBA00023157"/>
    </source>
</evidence>
<dbReference type="InterPro" id="IPR000866">
    <property type="entry name" value="AhpC/TSA"/>
</dbReference>
<dbReference type="Gene3D" id="3.40.30.10">
    <property type="entry name" value="Glutaredoxin"/>
    <property type="match status" value="1"/>
</dbReference>
<proteinExistence type="predicted"/>
<feature type="domain" description="Thioredoxin" evidence="2">
    <location>
        <begin position="41"/>
        <end position="179"/>
    </location>
</feature>
<dbReference type="InterPro" id="IPR017937">
    <property type="entry name" value="Thioredoxin_CS"/>
</dbReference>
<dbReference type="InterPro" id="IPR050553">
    <property type="entry name" value="Thioredoxin_ResA/DsbE_sf"/>
</dbReference>
<dbReference type="PROSITE" id="PS00194">
    <property type="entry name" value="THIOREDOXIN_1"/>
    <property type="match status" value="1"/>
</dbReference>
<organism evidence="3 4">
    <name type="scientific">Paenibacillus antibioticophila</name>
    <dbReference type="NCBI Taxonomy" id="1274374"/>
    <lineage>
        <taxon>Bacteria</taxon>
        <taxon>Bacillati</taxon>
        <taxon>Bacillota</taxon>
        <taxon>Bacilli</taxon>
        <taxon>Bacillales</taxon>
        <taxon>Paenibacillaceae</taxon>
        <taxon>Paenibacillus</taxon>
    </lineage>
</organism>
<evidence type="ECO:0000313" key="4">
    <source>
        <dbReference type="Proteomes" id="UP000681162"/>
    </source>
</evidence>
<dbReference type="InterPro" id="IPR013766">
    <property type="entry name" value="Thioredoxin_domain"/>
</dbReference>
<dbReference type="EMBL" id="BORR01000007">
    <property type="protein sequence ID" value="GIO37449.1"/>
    <property type="molecule type" value="Genomic_DNA"/>
</dbReference>
<dbReference type="RefSeq" id="WP_212939712.1">
    <property type="nucleotide sequence ID" value="NZ_BORR01000007.1"/>
</dbReference>
<evidence type="ECO:0000313" key="3">
    <source>
        <dbReference type="EMBL" id="GIO37449.1"/>
    </source>
</evidence>
<dbReference type="AlphaFoldDB" id="A0A920CHQ7"/>
<sequence length="180" mass="19740">MKLHIRSGLTWFILLIALIAAVWVVISITRHNDGQPAMQRLSIGSHAPDFEGVNTNGEKIRLADYRGKVVVINFWASWCGPCVNEMPLINGVFQDHSDDVVTLFVNAGESKGTIMEFLTAQQFEFPVLIDAAGKITGAYFVTGLPVTYILNKDGAISQAIIGEIENKQQLDHAIKNAGED</sequence>
<dbReference type="SUPFAM" id="SSF52833">
    <property type="entry name" value="Thioredoxin-like"/>
    <property type="match status" value="1"/>
</dbReference>
<dbReference type="GO" id="GO:0016491">
    <property type="term" value="F:oxidoreductase activity"/>
    <property type="evidence" value="ECO:0007669"/>
    <property type="project" value="InterPro"/>
</dbReference>
<comment type="caution">
    <text evidence="3">The sequence shown here is derived from an EMBL/GenBank/DDBJ whole genome shotgun (WGS) entry which is preliminary data.</text>
</comment>
<dbReference type="Pfam" id="PF00578">
    <property type="entry name" value="AhpC-TSA"/>
    <property type="match status" value="1"/>
</dbReference>
<evidence type="ECO:0000259" key="2">
    <source>
        <dbReference type="PROSITE" id="PS51352"/>
    </source>
</evidence>
<dbReference type="PANTHER" id="PTHR42852:SF13">
    <property type="entry name" value="PROTEIN DIPZ"/>
    <property type="match status" value="1"/>
</dbReference>
<name>A0A920CHQ7_9BACL</name>
<keyword evidence="4" id="KW-1185">Reference proteome</keyword>
<dbReference type="PROSITE" id="PS51352">
    <property type="entry name" value="THIOREDOXIN_2"/>
    <property type="match status" value="1"/>
</dbReference>
<dbReference type="GO" id="GO:0016209">
    <property type="term" value="F:antioxidant activity"/>
    <property type="evidence" value="ECO:0007669"/>
    <property type="project" value="InterPro"/>
</dbReference>
<accession>A0A920CHQ7</accession>
<dbReference type="Proteomes" id="UP000681162">
    <property type="component" value="Unassembled WGS sequence"/>
</dbReference>
<dbReference type="CDD" id="cd02966">
    <property type="entry name" value="TlpA_like_family"/>
    <property type="match status" value="1"/>
</dbReference>
<gene>
    <name evidence="3" type="ORF">J41TS12_23100</name>
</gene>
<dbReference type="PANTHER" id="PTHR42852">
    <property type="entry name" value="THIOL:DISULFIDE INTERCHANGE PROTEIN DSBE"/>
    <property type="match status" value="1"/>
</dbReference>